<dbReference type="PANTHER" id="PTHR33879:SF3">
    <property type="entry name" value="17.6 KDA CLASS II HEAT SHOCK PROTEIN-RELATED"/>
    <property type="match status" value="1"/>
</dbReference>
<evidence type="ECO:0000313" key="2">
    <source>
        <dbReference type="EMBL" id="CAK9237024.1"/>
    </source>
</evidence>
<reference evidence="2" key="1">
    <citation type="submission" date="2024-02" db="EMBL/GenBank/DDBJ databases">
        <authorList>
            <consortium name="ELIXIR-Norway"/>
            <consortium name="Elixir Norway"/>
        </authorList>
    </citation>
    <scope>NUCLEOTIDE SEQUENCE</scope>
</reference>
<name>A0ABP0V3K2_9BRYO</name>
<dbReference type="CDD" id="cd00298">
    <property type="entry name" value="ACD_sHsps_p23-like"/>
    <property type="match status" value="1"/>
</dbReference>
<dbReference type="EMBL" id="OZ019901">
    <property type="protein sequence ID" value="CAK9237024.1"/>
    <property type="molecule type" value="Genomic_DNA"/>
</dbReference>
<dbReference type="Proteomes" id="UP001497512">
    <property type="component" value="Chromosome 9"/>
</dbReference>
<keyword evidence="3" id="KW-1185">Reference proteome</keyword>
<sequence>MATVEANLLDMKRWTANSCVNTAAATYRAGSSSPPPMMLLSFTKKLKRMPHLFDRVLELPFHADTVVEVRESRNAFTFVVSDVQPGLIAEEVKAELVEIVPGAIKVVVVGRGGQLMSDLESSEVELWRFRLPASTVPEGTVAKYENEVLEVTIPKNPVSCAAEEVLKNDNDAESYVSVKDDGDPHTRRQAGFEPSDDCIQHPVMLLSDNMKELDYSSNRELDDSSRSGQESLDTEELQWQRDLFEDLESFGSPRRVRNRSSCMKAAGHQDAPRSPDFLHNIGSWVQGFAIFV</sequence>
<dbReference type="Gene3D" id="2.60.40.790">
    <property type="match status" value="1"/>
</dbReference>
<evidence type="ECO:0000256" key="1">
    <source>
        <dbReference type="SAM" id="MobiDB-lite"/>
    </source>
</evidence>
<accession>A0ABP0V3K2</accession>
<dbReference type="InterPro" id="IPR008978">
    <property type="entry name" value="HSP20-like_chaperone"/>
</dbReference>
<gene>
    <name evidence="2" type="ORF">CSSPTR1EN2_LOCUS23424</name>
</gene>
<organism evidence="2 3">
    <name type="scientific">Sphagnum troendelagicum</name>
    <dbReference type="NCBI Taxonomy" id="128251"/>
    <lineage>
        <taxon>Eukaryota</taxon>
        <taxon>Viridiplantae</taxon>
        <taxon>Streptophyta</taxon>
        <taxon>Embryophyta</taxon>
        <taxon>Bryophyta</taxon>
        <taxon>Sphagnophytina</taxon>
        <taxon>Sphagnopsida</taxon>
        <taxon>Sphagnales</taxon>
        <taxon>Sphagnaceae</taxon>
        <taxon>Sphagnum</taxon>
    </lineage>
</organism>
<proteinExistence type="predicted"/>
<evidence type="ECO:0008006" key="4">
    <source>
        <dbReference type="Google" id="ProtNLM"/>
    </source>
</evidence>
<feature type="region of interest" description="Disordered" evidence="1">
    <location>
        <begin position="171"/>
        <end position="194"/>
    </location>
</feature>
<evidence type="ECO:0000313" key="3">
    <source>
        <dbReference type="Proteomes" id="UP001497512"/>
    </source>
</evidence>
<protein>
    <recommendedName>
        <fullName evidence="4">SHSP domain-containing protein</fullName>
    </recommendedName>
</protein>
<dbReference type="PANTHER" id="PTHR33879">
    <property type="entry name" value="17.6 KDA CLASS II HEAT SHOCK PROTEIN-RELATED"/>
    <property type="match status" value="1"/>
</dbReference>